<dbReference type="KEGG" id="hna:Hneap_0382"/>
<dbReference type="InterPro" id="IPR023214">
    <property type="entry name" value="HAD_sf"/>
</dbReference>
<evidence type="ECO:0000313" key="1">
    <source>
        <dbReference type="EMBL" id="ACX95239.1"/>
    </source>
</evidence>
<dbReference type="SUPFAM" id="SSF56784">
    <property type="entry name" value="HAD-like"/>
    <property type="match status" value="1"/>
</dbReference>
<dbReference type="RefSeq" id="WP_012823275.1">
    <property type="nucleotide sequence ID" value="NC_013422.1"/>
</dbReference>
<reference evidence="1 2" key="1">
    <citation type="submission" date="2009-10" db="EMBL/GenBank/DDBJ databases">
        <title>Complete sequence of Halothiobacillus neapolitanus c2.</title>
        <authorList>
            <consortium name="US DOE Joint Genome Institute"/>
            <person name="Lucas S."/>
            <person name="Copeland A."/>
            <person name="Lapidus A."/>
            <person name="Glavina del Rio T."/>
            <person name="Tice H."/>
            <person name="Bruce D."/>
            <person name="Goodwin L."/>
            <person name="Pitluck S."/>
            <person name="Davenport K."/>
            <person name="Brettin T."/>
            <person name="Detter J.C."/>
            <person name="Han C."/>
            <person name="Tapia R."/>
            <person name="Larimer F."/>
            <person name="Land M."/>
            <person name="Hauser L."/>
            <person name="Kyrpides N."/>
            <person name="Mikhailova N."/>
            <person name="Kerfeld C."/>
            <person name="Cannon G."/>
            <person name="Heinhort S."/>
        </authorList>
    </citation>
    <scope>NUCLEOTIDE SEQUENCE [LARGE SCALE GENOMIC DNA]</scope>
    <source>
        <strain evidence="2">ATCC 23641 / c2</strain>
    </source>
</reference>
<dbReference type="Gene3D" id="3.40.50.1000">
    <property type="entry name" value="HAD superfamily/HAD-like"/>
    <property type="match status" value="1"/>
</dbReference>
<dbReference type="CDD" id="cd01427">
    <property type="entry name" value="HAD_like"/>
    <property type="match status" value="1"/>
</dbReference>
<evidence type="ECO:0000313" key="2">
    <source>
        <dbReference type="Proteomes" id="UP000009102"/>
    </source>
</evidence>
<name>D0KXR6_HALNC</name>
<dbReference type="eggNOG" id="COG4229">
    <property type="taxonomic scope" value="Bacteria"/>
</dbReference>
<protein>
    <submittedName>
        <fullName evidence="1">Uncharacterized protein</fullName>
    </submittedName>
</protein>
<dbReference type="EMBL" id="CP001801">
    <property type="protein sequence ID" value="ACX95239.1"/>
    <property type="molecule type" value="Genomic_DNA"/>
</dbReference>
<dbReference type="HOGENOM" id="CLU_1765489_0_0_6"/>
<sequence>MIVQAVWVDLAALFDFQPDDKLVLFPDALDAFEQWRALELKVVGITADVRRYGSRLSSVFDETFVVIDRPLPQWRQMETWLDLAQEMAVSPEQIVFITSTPMLMSFARRTGLRTVGVLRDPHTMAVLDGYWVDSLADIDWQDPRFFE</sequence>
<dbReference type="Proteomes" id="UP000009102">
    <property type="component" value="Chromosome"/>
</dbReference>
<accession>D0KXR6</accession>
<dbReference type="STRING" id="555778.Hneap_0382"/>
<organism evidence="1 2">
    <name type="scientific">Halothiobacillus neapolitanus (strain ATCC 23641 / DSM 15147 / CIP 104769 / NCIMB 8539 / c2)</name>
    <name type="common">Thiobacillus neapolitanus</name>
    <dbReference type="NCBI Taxonomy" id="555778"/>
    <lineage>
        <taxon>Bacteria</taxon>
        <taxon>Pseudomonadati</taxon>
        <taxon>Pseudomonadota</taxon>
        <taxon>Gammaproteobacteria</taxon>
        <taxon>Chromatiales</taxon>
        <taxon>Halothiobacillaceae</taxon>
        <taxon>Halothiobacillus</taxon>
    </lineage>
</organism>
<dbReference type="OrthoDB" id="9797416at2"/>
<keyword evidence="2" id="KW-1185">Reference proteome</keyword>
<proteinExistence type="predicted"/>
<gene>
    <name evidence="1" type="ordered locus">Hneap_0382</name>
</gene>
<dbReference type="InterPro" id="IPR036412">
    <property type="entry name" value="HAD-like_sf"/>
</dbReference>
<dbReference type="AlphaFoldDB" id="D0KXR6"/>